<dbReference type="EMBL" id="RKST01000002">
    <property type="protein sequence ID" value="RUM99212.1"/>
    <property type="molecule type" value="Genomic_DNA"/>
</dbReference>
<name>A0A432VAJ7_9HYPH</name>
<evidence type="ECO:0000313" key="4">
    <source>
        <dbReference type="EMBL" id="RUM99212.1"/>
    </source>
</evidence>
<gene>
    <name evidence="4" type="ORF">EET67_03325</name>
</gene>
<dbReference type="EC" id="4.2.1.-" evidence="3"/>
<reference evidence="4 5" key="1">
    <citation type="submission" date="2018-11" db="EMBL/GenBank/DDBJ databases">
        <title>Pseudaminobacter arsenicus sp. nov., an arsenic-resistant bacterium isolated from arsenic-rich aquifers.</title>
        <authorList>
            <person name="Mu Y."/>
        </authorList>
    </citation>
    <scope>NUCLEOTIDE SEQUENCE [LARGE SCALE GENOMIC DNA]</scope>
    <source>
        <strain evidence="4 5">CB3</strain>
    </source>
</reference>
<dbReference type="PANTHER" id="PTHR32022">
    <property type="entry name" value="D-GLUTAMATE CYCLASE, MITOCHONDRIAL"/>
    <property type="match status" value="1"/>
</dbReference>
<evidence type="ECO:0000256" key="1">
    <source>
        <dbReference type="ARBA" id="ARBA00007896"/>
    </source>
</evidence>
<dbReference type="SUPFAM" id="SSF160920">
    <property type="entry name" value="PSTPO5379-like"/>
    <property type="match status" value="1"/>
</dbReference>
<dbReference type="InterPro" id="IPR016938">
    <property type="entry name" value="UPF0317"/>
</dbReference>
<dbReference type="RefSeq" id="WP_128624204.1">
    <property type="nucleotide sequence ID" value="NZ_ML133508.1"/>
</dbReference>
<dbReference type="OrthoDB" id="149585at2"/>
<comment type="similarity">
    <text evidence="1 3">Belongs to the D-glutamate cyclase family.</text>
</comment>
<dbReference type="PANTHER" id="PTHR32022:SF10">
    <property type="entry name" value="D-GLUTAMATE CYCLASE, MITOCHONDRIAL"/>
    <property type="match status" value="1"/>
</dbReference>
<dbReference type="PIRSF" id="PIRSF029755">
    <property type="entry name" value="UCP029755"/>
    <property type="match status" value="1"/>
</dbReference>
<dbReference type="Proteomes" id="UP000281647">
    <property type="component" value="Unassembled WGS sequence"/>
</dbReference>
<comment type="caution">
    <text evidence="4">The sequence shown here is derived from an EMBL/GenBank/DDBJ whole genome shotgun (WGS) entry which is preliminary data.</text>
</comment>
<evidence type="ECO:0000256" key="2">
    <source>
        <dbReference type="ARBA" id="ARBA00023239"/>
    </source>
</evidence>
<sequence length="276" mass="30081">MTVLTKVPEAAQVTKADLEGLSPKEIRSIVREGRWTGGTEGLARGYAQANLIILPQEVALEFLIFCQRNPKPCPIVEVTDPGSPMVTQVANADLRTDLPRYSVYKDGKLIDQPSNIVKYWRDDLVGFLIGCSYSFEEALLGAGIPLRHQEEDKIVSVYTTDVPCVPAGRFAGPMVVSMRPIKNHQLVRAIQVTSRFPATHGAPVHVGDPSLIGVDLNKTDFDTGVFELGEDDVPVFWGCGGTPQAVALASKIDFMITHKVGHLFITDKRSEAIAAL</sequence>
<keyword evidence="2 3" id="KW-0456">Lyase</keyword>
<dbReference type="NCBIfam" id="NF003969">
    <property type="entry name" value="PRK05463.1"/>
    <property type="match status" value="1"/>
</dbReference>
<accession>A0A432VAJ7</accession>
<dbReference type="Pfam" id="PF07286">
    <property type="entry name" value="D-Glu_cyclase"/>
    <property type="match status" value="1"/>
</dbReference>
<keyword evidence="5" id="KW-1185">Reference proteome</keyword>
<protein>
    <recommendedName>
        <fullName evidence="3">Putative hydro-lyase EET67_03325</fullName>
        <ecNumber evidence="3">4.2.1.-</ecNumber>
    </recommendedName>
</protein>
<dbReference type="HAMAP" id="MF_01830">
    <property type="entry name" value="Hydro_lyase"/>
    <property type="match status" value="1"/>
</dbReference>
<dbReference type="InterPro" id="IPR038021">
    <property type="entry name" value="Putative_hydro-lyase"/>
</dbReference>
<dbReference type="Gene3D" id="3.30.2040.10">
    <property type="entry name" value="PSTPO5379-like domain"/>
    <property type="match status" value="1"/>
</dbReference>
<dbReference type="InterPro" id="IPR009906">
    <property type="entry name" value="D-Glu_cyclase"/>
</dbReference>
<evidence type="ECO:0000256" key="3">
    <source>
        <dbReference type="HAMAP-Rule" id="MF_01830"/>
    </source>
</evidence>
<dbReference type="GO" id="GO:0016829">
    <property type="term" value="F:lyase activity"/>
    <property type="evidence" value="ECO:0007669"/>
    <property type="project" value="UniProtKB-KW"/>
</dbReference>
<proteinExistence type="inferred from homology"/>
<organism evidence="4 5">
    <name type="scientific">Borborobacter arsenicus</name>
    <dbReference type="NCBI Taxonomy" id="1851146"/>
    <lineage>
        <taxon>Bacteria</taxon>
        <taxon>Pseudomonadati</taxon>
        <taxon>Pseudomonadota</taxon>
        <taxon>Alphaproteobacteria</taxon>
        <taxon>Hyphomicrobiales</taxon>
        <taxon>Phyllobacteriaceae</taxon>
        <taxon>Borborobacter</taxon>
    </lineage>
</organism>
<evidence type="ECO:0000313" key="5">
    <source>
        <dbReference type="Proteomes" id="UP000281647"/>
    </source>
</evidence>
<dbReference type="Gene3D" id="3.40.1640.10">
    <property type="entry name" value="PSTPO5379-like"/>
    <property type="match status" value="1"/>
</dbReference>
<dbReference type="FunFam" id="3.30.2040.10:FF:000001">
    <property type="entry name" value="D-glutamate cyclase, mitochondrial"/>
    <property type="match status" value="1"/>
</dbReference>
<dbReference type="AlphaFoldDB" id="A0A432VAJ7"/>